<keyword evidence="1" id="KW-0444">Lipid biosynthesis</keyword>
<proteinExistence type="predicted"/>
<evidence type="ECO:0000256" key="1">
    <source>
        <dbReference type="ARBA" id="ARBA00022516"/>
    </source>
</evidence>
<gene>
    <name evidence="7" type="primary">lpxA</name>
    <name evidence="7" type="ORF">H9804_10610</name>
</gene>
<dbReference type="Gene3D" id="2.160.10.10">
    <property type="entry name" value="Hexapeptide repeat proteins"/>
    <property type="match status" value="1"/>
</dbReference>
<reference evidence="7" key="2">
    <citation type="submission" date="2021-04" db="EMBL/GenBank/DDBJ databases">
        <authorList>
            <person name="Gilroy R."/>
        </authorList>
    </citation>
    <scope>NUCLEOTIDE SEQUENCE</scope>
    <source>
        <strain evidence="7">ChiW4-1371</strain>
    </source>
</reference>
<dbReference type="PANTHER" id="PTHR43480">
    <property type="entry name" value="ACYL-[ACYL-CARRIER-PROTEIN]--UDP-N-ACETYLGLUCOSAMINE O-ACYLTRANSFERASE"/>
    <property type="match status" value="1"/>
</dbReference>
<dbReference type="GO" id="GO:0016020">
    <property type="term" value="C:membrane"/>
    <property type="evidence" value="ECO:0007669"/>
    <property type="project" value="GOC"/>
</dbReference>
<reference evidence="7" key="1">
    <citation type="journal article" date="2021" name="PeerJ">
        <title>Extensive microbial diversity within the chicken gut microbiome revealed by metagenomics and culture.</title>
        <authorList>
            <person name="Gilroy R."/>
            <person name="Ravi A."/>
            <person name="Getino M."/>
            <person name="Pursley I."/>
            <person name="Horton D.L."/>
            <person name="Alikhan N.F."/>
            <person name="Baker D."/>
            <person name="Gharbi K."/>
            <person name="Hall N."/>
            <person name="Watson M."/>
            <person name="Adriaenssens E.M."/>
            <person name="Foster-Nyarko E."/>
            <person name="Jarju S."/>
            <person name="Secka A."/>
            <person name="Antonio M."/>
            <person name="Oren A."/>
            <person name="Chaudhuri R.R."/>
            <person name="La Ragione R."/>
            <person name="Hildebrand F."/>
            <person name="Pallen M.J."/>
        </authorList>
    </citation>
    <scope>NUCLEOTIDE SEQUENCE</scope>
    <source>
        <strain evidence="7">ChiW4-1371</strain>
    </source>
</reference>
<dbReference type="InterPro" id="IPR029098">
    <property type="entry name" value="Acetyltransf_C"/>
</dbReference>
<organism evidence="7 8">
    <name type="scientific">Candidatus Mucispirillum faecigallinarum</name>
    <dbReference type="NCBI Taxonomy" id="2838699"/>
    <lineage>
        <taxon>Bacteria</taxon>
        <taxon>Pseudomonadati</taxon>
        <taxon>Deferribacterota</taxon>
        <taxon>Deferribacteres</taxon>
        <taxon>Deferribacterales</taxon>
        <taxon>Mucispirillaceae</taxon>
        <taxon>Mucispirillum</taxon>
    </lineage>
</organism>
<dbReference type="EC" id="2.3.1.129" evidence="7"/>
<comment type="caution">
    <text evidence="7">The sequence shown here is derived from an EMBL/GenBank/DDBJ whole genome shotgun (WGS) entry which is preliminary data.</text>
</comment>
<dbReference type="NCBIfam" id="NF003657">
    <property type="entry name" value="PRK05289.1"/>
    <property type="match status" value="1"/>
</dbReference>
<evidence type="ECO:0000259" key="6">
    <source>
        <dbReference type="Pfam" id="PF13720"/>
    </source>
</evidence>
<evidence type="ECO:0000256" key="2">
    <source>
        <dbReference type="ARBA" id="ARBA00022556"/>
    </source>
</evidence>
<dbReference type="EMBL" id="DXAQ01000159">
    <property type="protein sequence ID" value="HIZ90387.1"/>
    <property type="molecule type" value="Genomic_DNA"/>
</dbReference>
<evidence type="ECO:0000256" key="5">
    <source>
        <dbReference type="ARBA" id="ARBA00023315"/>
    </source>
</evidence>
<dbReference type="InterPro" id="IPR010137">
    <property type="entry name" value="Lipid_A_LpxA"/>
</dbReference>
<evidence type="ECO:0000256" key="4">
    <source>
        <dbReference type="ARBA" id="ARBA00023098"/>
    </source>
</evidence>
<dbReference type="AlphaFoldDB" id="A0A9D2GUS3"/>
<keyword evidence="3 7" id="KW-0808">Transferase</keyword>
<dbReference type="NCBIfam" id="TIGR01852">
    <property type="entry name" value="lipid_A_lpxA"/>
    <property type="match status" value="1"/>
</dbReference>
<dbReference type="Pfam" id="PF13720">
    <property type="entry name" value="Acetyltransf_11"/>
    <property type="match status" value="1"/>
</dbReference>
<dbReference type="GO" id="GO:0009245">
    <property type="term" value="P:lipid A biosynthetic process"/>
    <property type="evidence" value="ECO:0007669"/>
    <property type="project" value="UniProtKB-KW"/>
</dbReference>
<keyword evidence="2" id="KW-0441">Lipid A biosynthesis</keyword>
<sequence length="258" mass="28113">MAIHPTAEVDKTAIIADSAEIGRNAYVGPHCVIGENVKIGMNAIVECHTEIGDRTILAPNAHVGGAPQDYSFKNEDTKLIIGTDCVIREFAPIHRATTKEDWKTEIGNGCLIMALSHIGHDCKFGNNVTLVASMIPGHVHVDDYALISGYAAIHQGVHIGTMAMVAGMSHISLDVPPYCIAANPVKGRIAGLNVVGMKRRGVSSEARRELARALKIFLDRSYTLDAAKEKLKELEQFDEVVTFRNFIEESSRRGITRI</sequence>
<feature type="domain" description="UDP N-acetylglucosamine O-acyltransferase C-terminal" evidence="6">
    <location>
        <begin position="174"/>
        <end position="255"/>
    </location>
</feature>
<keyword evidence="5 7" id="KW-0012">Acyltransferase</keyword>
<name>A0A9D2GUS3_9BACT</name>
<dbReference type="GO" id="GO:0008780">
    <property type="term" value="F:acyl-[acyl-carrier-protein]-UDP-N-acetylglucosamine O-acyltransferase activity"/>
    <property type="evidence" value="ECO:0007669"/>
    <property type="project" value="UniProtKB-EC"/>
</dbReference>
<dbReference type="Gene3D" id="1.20.1180.10">
    <property type="entry name" value="Udp N-acetylglucosamine O-acyltransferase, C-terminal domain"/>
    <property type="match status" value="1"/>
</dbReference>
<dbReference type="PIRSF" id="PIRSF000456">
    <property type="entry name" value="UDP-GlcNAc_acltr"/>
    <property type="match status" value="1"/>
</dbReference>
<dbReference type="Pfam" id="PF00132">
    <property type="entry name" value="Hexapep"/>
    <property type="match status" value="1"/>
</dbReference>
<dbReference type="InterPro" id="IPR001451">
    <property type="entry name" value="Hexapep"/>
</dbReference>
<protein>
    <submittedName>
        <fullName evidence="7">Acyl-ACP--UDP-N-acetylglucosamine O-acyltransferase</fullName>
        <ecNumber evidence="7">2.3.1.129</ecNumber>
    </submittedName>
</protein>
<dbReference type="PANTHER" id="PTHR43480:SF1">
    <property type="entry name" value="ACYL-[ACYL-CARRIER-PROTEIN]--UDP-N-ACETYLGLUCOSAMINE O-ACYLTRANSFERASE, MITOCHONDRIAL-RELATED"/>
    <property type="match status" value="1"/>
</dbReference>
<accession>A0A9D2GUS3</accession>
<dbReference type="InterPro" id="IPR011004">
    <property type="entry name" value="Trimer_LpxA-like_sf"/>
</dbReference>
<evidence type="ECO:0000256" key="3">
    <source>
        <dbReference type="ARBA" id="ARBA00022679"/>
    </source>
</evidence>
<dbReference type="Proteomes" id="UP000824176">
    <property type="component" value="Unassembled WGS sequence"/>
</dbReference>
<evidence type="ECO:0000313" key="7">
    <source>
        <dbReference type="EMBL" id="HIZ90387.1"/>
    </source>
</evidence>
<dbReference type="InterPro" id="IPR037157">
    <property type="entry name" value="Acetyltransf_C_sf"/>
</dbReference>
<keyword evidence="4" id="KW-0443">Lipid metabolism</keyword>
<evidence type="ECO:0000313" key="8">
    <source>
        <dbReference type="Proteomes" id="UP000824176"/>
    </source>
</evidence>
<dbReference type="SUPFAM" id="SSF51161">
    <property type="entry name" value="Trimeric LpxA-like enzymes"/>
    <property type="match status" value="1"/>
</dbReference>